<feature type="transmembrane region" description="Helical" evidence="1">
    <location>
        <begin position="7"/>
        <end position="25"/>
    </location>
</feature>
<dbReference type="AlphaFoldDB" id="A0A0R2HEJ9"/>
<dbReference type="RefSeq" id="WP_031589974.1">
    <property type="nucleotide sequence ID" value="NZ_JQBL01000001.1"/>
</dbReference>
<proteinExistence type="predicted"/>
<protein>
    <submittedName>
        <fullName evidence="2">Uncharacterized protein</fullName>
    </submittedName>
</protein>
<keyword evidence="1" id="KW-0472">Membrane</keyword>
<keyword evidence="1" id="KW-0812">Transmembrane</keyword>
<dbReference type="EMBL" id="JQBL01000001">
    <property type="protein sequence ID" value="KRN51503.1"/>
    <property type="molecule type" value="Genomic_DNA"/>
</dbReference>
<keyword evidence="1" id="KW-1133">Transmembrane helix</keyword>
<evidence type="ECO:0000256" key="1">
    <source>
        <dbReference type="SAM" id="Phobius"/>
    </source>
</evidence>
<comment type="caution">
    <text evidence="2">The sequence shown here is derived from an EMBL/GenBank/DDBJ whole genome shotgun (WGS) entry which is preliminary data.</text>
</comment>
<dbReference type="Proteomes" id="UP000051841">
    <property type="component" value="Unassembled WGS sequence"/>
</dbReference>
<evidence type="ECO:0000313" key="2">
    <source>
        <dbReference type="EMBL" id="KRN51503.1"/>
    </source>
</evidence>
<reference evidence="2 3" key="1">
    <citation type="journal article" date="2015" name="Genome Announc.">
        <title>Expanding the biotechnology potential of lactobacilli through comparative genomics of 213 strains and associated genera.</title>
        <authorList>
            <person name="Sun Z."/>
            <person name="Harris H.M."/>
            <person name="McCann A."/>
            <person name="Guo C."/>
            <person name="Argimon S."/>
            <person name="Zhang W."/>
            <person name="Yang X."/>
            <person name="Jeffery I.B."/>
            <person name="Cooney J.C."/>
            <person name="Kagawa T.F."/>
            <person name="Liu W."/>
            <person name="Song Y."/>
            <person name="Salvetti E."/>
            <person name="Wrobel A."/>
            <person name="Rasinkangas P."/>
            <person name="Parkhill J."/>
            <person name="Rea M.C."/>
            <person name="O'Sullivan O."/>
            <person name="Ritari J."/>
            <person name="Douillard F.P."/>
            <person name="Paul Ross R."/>
            <person name="Yang R."/>
            <person name="Briner A.E."/>
            <person name="Felis G.E."/>
            <person name="de Vos W.M."/>
            <person name="Barrangou R."/>
            <person name="Klaenhammer T.R."/>
            <person name="Caufield P.W."/>
            <person name="Cui Y."/>
            <person name="Zhang H."/>
            <person name="O'Toole P.W."/>
        </authorList>
    </citation>
    <scope>NUCLEOTIDE SEQUENCE [LARGE SCALE GENOMIC DNA]</scope>
    <source>
        <strain evidence="2 3">DSM 20405</strain>
    </source>
</reference>
<accession>A0A0R2HEJ9</accession>
<keyword evidence="3" id="KW-1185">Reference proteome</keyword>
<name>A0A0R2HEJ9_9FIRM</name>
<evidence type="ECO:0000313" key="3">
    <source>
        <dbReference type="Proteomes" id="UP000051841"/>
    </source>
</evidence>
<gene>
    <name evidence="2" type="ORF">IV49_GL000120</name>
</gene>
<sequence>MNKKVKHIVVIFSIGLVVLIAFVFYKALQDPSQGRDIEYNEIGIENYEQFWNIDLPSVKDHIFSLSAIDTKYSVYELSDKADFSQFKKGTTANEIRNALEEYTSSRYKNNQIPKEATGYYLIKENDGNKIYVQTDKNKLYILEINI</sequence>
<dbReference type="PATRIC" id="fig|1410657.5.peg.122"/>
<organism evidence="2 3">
    <name type="scientific">Kandleria vitulina DSM 20405</name>
    <dbReference type="NCBI Taxonomy" id="1410657"/>
    <lineage>
        <taxon>Bacteria</taxon>
        <taxon>Bacillati</taxon>
        <taxon>Bacillota</taxon>
        <taxon>Erysipelotrichia</taxon>
        <taxon>Erysipelotrichales</taxon>
        <taxon>Coprobacillaceae</taxon>
        <taxon>Kandleria</taxon>
    </lineage>
</organism>